<keyword evidence="1" id="KW-0732">Signal</keyword>
<gene>
    <name evidence="2" type="ORF">SAMN04488505_111274</name>
</gene>
<sequence length="104" mass="10784">MNKIKVSLLALAAVAFSAYAFKGVDGSITGKVRPADGATEAWAVQGSDTLKTAVSDGAFTFTGARAGTYTVVIDAKDPFKDATINDVKVEDGKATDLGEINLQQ</sequence>
<dbReference type="InterPro" id="IPR013784">
    <property type="entry name" value="Carb-bd-like_fold"/>
</dbReference>
<dbReference type="EMBL" id="FOBB01000011">
    <property type="protein sequence ID" value="SEN64884.1"/>
    <property type="molecule type" value="Genomic_DNA"/>
</dbReference>
<name>A0A1H8I934_9BACT</name>
<dbReference type="Gene3D" id="2.60.40.1120">
    <property type="entry name" value="Carboxypeptidase-like, regulatory domain"/>
    <property type="match status" value="1"/>
</dbReference>
<dbReference type="SUPFAM" id="SSF49452">
    <property type="entry name" value="Starch-binding domain-like"/>
    <property type="match status" value="1"/>
</dbReference>
<dbReference type="GO" id="GO:0030246">
    <property type="term" value="F:carbohydrate binding"/>
    <property type="evidence" value="ECO:0007669"/>
    <property type="project" value="InterPro"/>
</dbReference>
<feature type="signal peptide" evidence="1">
    <location>
        <begin position="1"/>
        <end position="20"/>
    </location>
</feature>
<evidence type="ECO:0000256" key="1">
    <source>
        <dbReference type="SAM" id="SignalP"/>
    </source>
</evidence>
<dbReference type="AlphaFoldDB" id="A0A1H8I934"/>
<accession>A0A1H8I934</accession>
<protein>
    <recommendedName>
        <fullName evidence="4">Carboxypeptidase regulatory-like domain-containing protein</fullName>
    </recommendedName>
</protein>
<dbReference type="Proteomes" id="UP000198984">
    <property type="component" value="Unassembled WGS sequence"/>
</dbReference>
<reference evidence="2 3" key="1">
    <citation type="submission" date="2016-10" db="EMBL/GenBank/DDBJ databases">
        <authorList>
            <person name="de Groot N.N."/>
        </authorList>
    </citation>
    <scope>NUCLEOTIDE SEQUENCE [LARGE SCALE GENOMIC DNA]</scope>
    <source>
        <strain evidence="2 3">DSM 21039</strain>
    </source>
</reference>
<evidence type="ECO:0000313" key="3">
    <source>
        <dbReference type="Proteomes" id="UP000198984"/>
    </source>
</evidence>
<proteinExistence type="predicted"/>
<dbReference type="OrthoDB" id="676304at2"/>
<evidence type="ECO:0008006" key="4">
    <source>
        <dbReference type="Google" id="ProtNLM"/>
    </source>
</evidence>
<feature type="chain" id="PRO_5011709050" description="Carboxypeptidase regulatory-like domain-containing protein" evidence="1">
    <location>
        <begin position="21"/>
        <end position="104"/>
    </location>
</feature>
<dbReference type="RefSeq" id="WP_089920494.1">
    <property type="nucleotide sequence ID" value="NZ_FOBB01000011.1"/>
</dbReference>
<keyword evidence="3" id="KW-1185">Reference proteome</keyword>
<evidence type="ECO:0000313" key="2">
    <source>
        <dbReference type="EMBL" id="SEN64884.1"/>
    </source>
</evidence>
<organism evidence="2 3">
    <name type="scientific">Chitinophaga rupis</name>
    <dbReference type="NCBI Taxonomy" id="573321"/>
    <lineage>
        <taxon>Bacteria</taxon>
        <taxon>Pseudomonadati</taxon>
        <taxon>Bacteroidota</taxon>
        <taxon>Chitinophagia</taxon>
        <taxon>Chitinophagales</taxon>
        <taxon>Chitinophagaceae</taxon>
        <taxon>Chitinophaga</taxon>
    </lineage>
</organism>